<proteinExistence type="predicted"/>
<dbReference type="Proteomes" id="UP000024635">
    <property type="component" value="Unassembled WGS sequence"/>
</dbReference>
<dbReference type="AlphaFoldDB" id="A0A016V6D4"/>
<dbReference type="EMBL" id="JARK01001351">
    <property type="protein sequence ID" value="EYC23229.1"/>
    <property type="molecule type" value="Genomic_DNA"/>
</dbReference>
<feature type="region of interest" description="Disordered" evidence="1">
    <location>
        <begin position="89"/>
        <end position="123"/>
    </location>
</feature>
<name>A0A016V6D4_9BILA</name>
<sequence>MAVVWRDSSGGTVDRVDLGRAITTQVTVGLAVTGCKTTLKISRKVHFGKIIRKKIIVALSKCMENSMAASRMALMIAVRWTSCWRTSKGATRNGNKGGSSASQIQPAYSATRRLATYNPHPTR</sequence>
<dbReference type="PROSITE" id="PS51257">
    <property type="entry name" value="PROKAR_LIPOPROTEIN"/>
    <property type="match status" value="1"/>
</dbReference>
<gene>
    <name evidence="2" type="primary">Acey_s0015.g2535</name>
    <name evidence="2" type="ORF">Y032_0015g2535</name>
</gene>
<evidence type="ECO:0000313" key="3">
    <source>
        <dbReference type="Proteomes" id="UP000024635"/>
    </source>
</evidence>
<comment type="caution">
    <text evidence="2">The sequence shown here is derived from an EMBL/GenBank/DDBJ whole genome shotgun (WGS) entry which is preliminary data.</text>
</comment>
<keyword evidence="3" id="KW-1185">Reference proteome</keyword>
<evidence type="ECO:0000256" key="1">
    <source>
        <dbReference type="SAM" id="MobiDB-lite"/>
    </source>
</evidence>
<evidence type="ECO:0000313" key="2">
    <source>
        <dbReference type="EMBL" id="EYC23229.1"/>
    </source>
</evidence>
<protein>
    <submittedName>
        <fullName evidence="2">Uncharacterized protein</fullName>
    </submittedName>
</protein>
<reference evidence="3" key="1">
    <citation type="journal article" date="2015" name="Nat. Genet.">
        <title>The genome and transcriptome of the zoonotic hookworm Ancylostoma ceylanicum identify infection-specific gene families.</title>
        <authorList>
            <person name="Schwarz E.M."/>
            <person name="Hu Y."/>
            <person name="Antoshechkin I."/>
            <person name="Miller M.M."/>
            <person name="Sternberg P.W."/>
            <person name="Aroian R.V."/>
        </authorList>
    </citation>
    <scope>NUCLEOTIDE SEQUENCE</scope>
    <source>
        <strain evidence="3">HY135</strain>
    </source>
</reference>
<accession>A0A016V6D4</accession>
<feature type="compositionally biased region" description="Polar residues" evidence="1">
    <location>
        <begin position="89"/>
        <end position="108"/>
    </location>
</feature>
<organism evidence="2 3">
    <name type="scientific">Ancylostoma ceylanicum</name>
    <dbReference type="NCBI Taxonomy" id="53326"/>
    <lineage>
        <taxon>Eukaryota</taxon>
        <taxon>Metazoa</taxon>
        <taxon>Ecdysozoa</taxon>
        <taxon>Nematoda</taxon>
        <taxon>Chromadorea</taxon>
        <taxon>Rhabditida</taxon>
        <taxon>Rhabditina</taxon>
        <taxon>Rhabditomorpha</taxon>
        <taxon>Strongyloidea</taxon>
        <taxon>Ancylostomatidae</taxon>
        <taxon>Ancylostomatinae</taxon>
        <taxon>Ancylostoma</taxon>
    </lineage>
</organism>